<organism evidence="1 2">
    <name type="scientific">Parathielavia hyrcaniae</name>
    <dbReference type="NCBI Taxonomy" id="113614"/>
    <lineage>
        <taxon>Eukaryota</taxon>
        <taxon>Fungi</taxon>
        <taxon>Dikarya</taxon>
        <taxon>Ascomycota</taxon>
        <taxon>Pezizomycotina</taxon>
        <taxon>Sordariomycetes</taxon>
        <taxon>Sordariomycetidae</taxon>
        <taxon>Sordariales</taxon>
        <taxon>Chaetomiaceae</taxon>
        <taxon>Parathielavia</taxon>
    </lineage>
</organism>
<name>A0AAN6Q286_9PEZI</name>
<reference evidence="1" key="2">
    <citation type="submission" date="2023-05" db="EMBL/GenBank/DDBJ databases">
        <authorList>
            <consortium name="Lawrence Berkeley National Laboratory"/>
            <person name="Steindorff A."/>
            <person name="Hensen N."/>
            <person name="Bonometti L."/>
            <person name="Westerberg I."/>
            <person name="Brannstrom I.O."/>
            <person name="Guillou S."/>
            <person name="Cros-Aarteil S."/>
            <person name="Calhoun S."/>
            <person name="Haridas S."/>
            <person name="Kuo A."/>
            <person name="Mondo S."/>
            <person name="Pangilinan J."/>
            <person name="Riley R."/>
            <person name="Labutti K."/>
            <person name="Andreopoulos B."/>
            <person name="Lipzen A."/>
            <person name="Chen C."/>
            <person name="Yanf M."/>
            <person name="Daum C."/>
            <person name="Ng V."/>
            <person name="Clum A."/>
            <person name="Ohm R."/>
            <person name="Martin F."/>
            <person name="Silar P."/>
            <person name="Natvig D."/>
            <person name="Lalanne C."/>
            <person name="Gautier V."/>
            <person name="Ament-Velasquez S.L."/>
            <person name="Kruys A."/>
            <person name="Hutchinson M.I."/>
            <person name="Powell A.J."/>
            <person name="Barry K."/>
            <person name="Miller A.N."/>
            <person name="Grigoriev I.V."/>
            <person name="Debuchy R."/>
            <person name="Gladieux P."/>
            <person name="Thoren M.H."/>
            <person name="Johannesson H."/>
        </authorList>
    </citation>
    <scope>NUCLEOTIDE SEQUENCE</scope>
    <source>
        <strain evidence="1">CBS 757.83</strain>
    </source>
</reference>
<proteinExistence type="predicted"/>
<evidence type="ECO:0000313" key="1">
    <source>
        <dbReference type="EMBL" id="KAK4102143.1"/>
    </source>
</evidence>
<sequence length="154" mass="16960">MPLAMSCSVDMMFPTAGYLLAERAADSVPFEHVIIGPAATRTPRILLSRTALQTGRKSEAIKRWCNLEDMSGFRKPQGLRDLSICKITKRDCTLLQFPPSGPPGVPSLYHAIRLDFAVEIFSTPGRTVQTPTPSPSHCLPPFPLMIQPSIRQKA</sequence>
<dbReference type="Proteomes" id="UP001305647">
    <property type="component" value="Unassembled WGS sequence"/>
</dbReference>
<gene>
    <name evidence="1" type="ORF">N658DRAFT_353202</name>
</gene>
<evidence type="ECO:0000313" key="2">
    <source>
        <dbReference type="Proteomes" id="UP001305647"/>
    </source>
</evidence>
<dbReference type="AlphaFoldDB" id="A0AAN6Q286"/>
<dbReference type="EMBL" id="MU863632">
    <property type="protein sequence ID" value="KAK4102143.1"/>
    <property type="molecule type" value="Genomic_DNA"/>
</dbReference>
<keyword evidence="2" id="KW-1185">Reference proteome</keyword>
<reference evidence="1" key="1">
    <citation type="journal article" date="2023" name="Mol. Phylogenet. Evol.">
        <title>Genome-scale phylogeny and comparative genomics of the fungal order Sordariales.</title>
        <authorList>
            <person name="Hensen N."/>
            <person name="Bonometti L."/>
            <person name="Westerberg I."/>
            <person name="Brannstrom I.O."/>
            <person name="Guillou S."/>
            <person name="Cros-Aarteil S."/>
            <person name="Calhoun S."/>
            <person name="Haridas S."/>
            <person name="Kuo A."/>
            <person name="Mondo S."/>
            <person name="Pangilinan J."/>
            <person name="Riley R."/>
            <person name="LaButti K."/>
            <person name="Andreopoulos B."/>
            <person name="Lipzen A."/>
            <person name="Chen C."/>
            <person name="Yan M."/>
            <person name="Daum C."/>
            <person name="Ng V."/>
            <person name="Clum A."/>
            <person name="Steindorff A."/>
            <person name="Ohm R.A."/>
            <person name="Martin F."/>
            <person name="Silar P."/>
            <person name="Natvig D.O."/>
            <person name="Lalanne C."/>
            <person name="Gautier V."/>
            <person name="Ament-Velasquez S.L."/>
            <person name="Kruys A."/>
            <person name="Hutchinson M.I."/>
            <person name="Powell A.J."/>
            <person name="Barry K."/>
            <person name="Miller A.N."/>
            <person name="Grigoriev I.V."/>
            <person name="Debuchy R."/>
            <person name="Gladieux P."/>
            <person name="Hiltunen Thoren M."/>
            <person name="Johannesson H."/>
        </authorList>
    </citation>
    <scope>NUCLEOTIDE SEQUENCE</scope>
    <source>
        <strain evidence="1">CBS 757.83</strain>
    </source>
</reference>
<protein>
    <submittedName>
        <fullName evidence="1">Uncharacterized protein</fullName>
    </submittedName>
</protein>
<comment type="caution">
    <text evidence="1">The sequence shown here is derived from an EMBL/GenBank/DDBJ whole genome shotgun (WGS) entry which is preliminary data.</text>
</comment>
<accession>A0AAN6Q286</accession>